<dbReference type="Gene3D" id="3.40.50.20">
    <property type="match status" value="1"/>
</dbReference>
<dbReference type="RefSeq" id="WP_106533696.1">
    <property type="nucleotide sequence ID" value="NZ_PYAT01000007.1"/>
</dbReference>
<dbReference type="InterPro" id="IPR052032">
    <property type="entry name" value="ATP-dep_AA_Ligase"/>
</dbReference>
<keyword evidence="1" id="KW-0436">Ligase</keyword>
<dbReference type="Pfam" id="PF02786">
    <property type="entry name" value="CPSase_L_D2"/>
    <property type="match status" value="1"/>
</dbReference>
<reference evidence="6 7" key="1">
    <citation type="submission" date="2018-03" db="EMBL/GenBank/DDBJ databases">
        <title>Genomic Encyclopedia of Type Strains, Phase III (KMG-III): the genomes of soil and plant-associated and newly described type strains.</title>
        <authorList>
            <person name="Whitman W."/>
        </authorList>
    </citation>
    <scope>NUCLEOTIDE SEQUENCE [LARGE SCALE GENOMIC DNA]</scope>
    <source>
        <strain evidence="6 7">CGMCC 1.12259</strain>
    </source>
</reference>
<feature type="domain" description="ATP-grasp" evidence="5">
    <location>
        <begin position="113"/>
        <end position="308"/>
    </location>
</feature>
<sequence>MSQVEKKRILFLSGITQMIDVIRTAKNSGYYTIVTDRTPGSPAKTHADKFYDVSTSDTEKLAEIARAEKVDGVFNAFDDVNTWNALALCEELNLPYYATAEQLEICSDKGKFKEWCRNYSVPVIEEYKIDGDLSEEFLSALEFPVIIKPVDSYASQGITVCYGKSEARAGYTKALRFSKSKKAIIERFIDNAYGIQILYTIQNNNIILNAVVDRFVHKHFKEHPPLPIAMVFPSQHREQYIKEVDSKVRTMLKGMGIKNGVIFIQSLYENDSFYIYEMGFRLGGSQLYSIIEKQTGINQVEMMLDLLTGRSLEKYDMSMFDNAYTPYPSCNLPILLNEGTIGKIVGLEKIPQMPAVISCITYNSAGDKIAVTGSYTQMFGRITIVAASEAELNETIAIIQETLKVLSTDGEDMIIAKYHPIQVET</sequence>
<evidence type="ECO:0000313" key="6">
    <source>
        <dbReference type="EMBL" id="PSL36337.1"/>
    </source>
</evidence>
<dbReference type="OrthoDB" id="9803907at2"/>
<dbReference type="InterPro" id="IPR011761">
    <property type="entry name" value="ATP-grasp"/>
</dbReference>
<dbReference type="InterPro" id="IPR048764">
    <property type="entry name" value="PylC_N"/>
</dbReference>
<dbReference type="PANTHER" id="PTHR43585:SF2">
    <property type="entry name" value="ATP-GRASP ENZYME FSQD"/>
    <property type="match status" value="1"/>
</dbReference>
<dbReference type="PROSITE" id="PS50975">
    <property type="entry name" value="ATP_GRASP"/>
    <property type="match status" value="1"/>
</dbReference>
<protein>
    <submittedName>
        <fullName evidence="6">Biotin carboxylase</fullName>
    </submittedName>
</protein>
<organism evidence="6 7">
    <name type="scientific">Planomicrobium soli</name>
    <dbReference type="NCBI Taxonomy" id="1176648"/>
    <lineage>
        <taxon>Bacteria</taxon>
        <taxon>Bacillati</taxon>
        <taxon>Bacillota</taxon>
        <taxon>Bacilli</taxon>
        <taxon>Bacillales</taxon>
        <taxon>Caryophanaceae</taxon>
        <taxon>Planomicrobium</taxon>
    </lineage>
</organism>
<dbReference type="PANTHER" id="PTHR43585">
    <property type="entry name" value="FUMIPYRROLE BIOSYNTHESIS PROTEIN C"/>
    <property type="match status" value="1"/>
</dbReference>
<evidence type="ECO:0000313" key="7">
    <source>
        <dbReference type="Proteomes" id="UP000242682"/>
    </source>
</evidence>
<keyword evidence="2 4" id="KW-0547">Nucleotide-binding</keyword>
<dbReference type="InterPro" id="IPR005479">
    <property type="entry name" value="CPAse_ATP-bd"/>
</dbReference>
<dbReference type="Gene3D" id="3.30.470.20">
    <property type="entry name" value="ATP-grasp fold, B domain"/>
    <property type="match status" value="1"/>
</dbReference>
<dbReference type="GO" id="GO:0016874">
    <property type="term" value="F:ligase activity"/>
    <property type="evidence" value="ECO:0007669"/>
    <property type="project" value="UniProtKB-KW"/>
</dbReference>
<accession>A0A2P8GQV2</accession>
<dbReference type="GO" id="GO:0046872">
    <property type="term" value="F:metal ion binding"/>
    <property type="evidence" value="ECO:0007669"/>
    <property type="project" value="InterPro"/>
</dbReference>
<evidence type="ECO:0000259" key="5">
    <source>
        <dbReference type="PROSITE" id="PS50975"/>
    </source>
</evidence>
<dbReference type="GO" id="GO:0005524">
    <property type="term" value="F:ATP binding"/>
    <property type="evidence" value="ECO:0007669"/>
    <property type="project" value="UniProtKB-UniRule"/>
</dbReference>
<dbReference type="SUPFAM" id="SSF52440">
    <property type="entry name" value="PreATP-grasp domain"/>
    <property type="match status" value="1"/>
</dbReference>
<comment type="caution">
    <text evidence="6">The sequence shown here is derived from an EMBL/GenBank/DDBJ whole genome shotgun (WGS) entry which is preliminary data.</text>
</comment>
<evidence type="ECO:0000256" key="3">
    <source>
        <dbReference type="ARBA" id="ARBA00022840"/>
    </source>
</evidence>
<dbReference type="SUPFAM" id="SSF56059">
    <property type="entry name" value="Glutathione synthetase ATP-binding domain-like"/>
    <property type="match status" value="1"/>
</dbReference>
<name>A0A2P8GQV2_9BACL</name>
<dbReference type="EMBL" id="PYAT01000007">
    <property type="protein sequence ID" value="PSL36337.1"/>
    <property type="molecule type" value="Genomic_DNA"/>
</dbReference>
<dbReference type="Gene3D" id="3.30.1490.20">
    <property type="entry name" value="ATP-grasp fold, A domain"/>
    <property type="match status" value="1"/>
</dbReference>
<dbReference type="Pfam" id="PF21360">
    <property type="entry name" value="PylC-like_N"/>
    <property type="match status" value="1"/>
</dbReference>
<dbReference type="Proteomes" id="UP000242682">
    <property type="component" value="Unassembled WGS sequence"/>
</dbReference>
<evidence type="ECO:0000256" key="2">
    <source>
        <dbReference type="ARBA" id="ARBA00022741"/>
    </source>
</evidence>
<evidence type="ECO:0000256" key="4">
    <source>
        <dbReference type="PROSITE-ProRule" id="PRU00409"/>
    </source>
</evidence>
<evidence type="ECO:0000256" key="1">
    <source>
        <dbReference type="ARBA" id="ARBA00022598"/>
    </source>
</evidence>
<gene>
    <name evidence="6" type="ORF">B0H99_107158</name>
</gene>
<dbReference type="AlphaFoldDB" id="A0A2P8GQV2"/>
<proteinExistence type="predicted"/>
<dbReference type="InterPro" id="IPR016185">
    <property type="entry name" value="PreATP-grasp_dom_sf"/>
</dbReference>
<keyword evidence="3 4" id="KW-0067">ATP-binding</keyword>
<dbReference type="InterPro" id="IPR013815">
    <property type="entry name" value="ATP_grasp_subdomain_1"/>
</dbReference>
<keyword evidence="7" id="KW-1185">Reference proteome</keyword>